<accession>A0A0G0Y0R7</accession>
<protein>
    <recommendedName>
        <fullName evidence="11">DUF2029 domain-containing protein</fullName>
    </recommendedName>
</protein>
<evidence type="ECO:0000256" key="2">
    <source>
        <dbReference type="ARBA" id="ARBA00022475"/>
    </source>
</evidence>
<dbReference type="Proteomes" id="UP000033947">
    <property type="component" value="Unassembled WGS sequence"/>
</dbReference>
<evidence type="ECO:0000313" key="9">
    <source>
        <dbReference type="EMBL" id="KKS02986.1"/>
    </source>
</evidence>
<dbReference type="Pfam" id="PF09594">
    <property type="entry name" value="GT87"/>
    <property type="match status" value="1"/>
</dbReference>
<feature type="transmembrane region" description="Helical" evidence="8">
    <location>
        <begin position="150"/>
        <end position="181"/>
    </location>
</feature>
<evidence type="ECO:0000256" key="6">
    <source>
        <dbReference type="ARBA" id="ARBA00023136"/>
    </source>
</evidence>
<dbReference type="GO" id="GO:0016758">
    <property type="term" value="F:hexosyltransferase activity"/>
    <property type="evidence" value="ECO:0007669"/>
    <property type="project" value="InterPro"/>
</dbReference>
<organism evidence="9 10">
    <name type="scientific">candidate division WWE3 bacterium GW2011_GWC2_41_23</name>
    <dbReference type="NCBI Taxonomy" id="1619123"/>
    <lineage>
        <taxon>Bacteria</taxon>
        <taxon>Katanobacteria</taxon>
    </lineage>
</organism>
<keyword evidence="6 8" id="KW-0472">Membrane</keyword>
<feature type="transmembrane region" description="Helical" evidence="8">
    <location>
        <begin position="358"/>
        <end position="375"/>
    </location>
</feature>
<comment type="similarity">
    <text evidence="7">Belongs to the glycosyltransferase 87 family.</text>
</comment>
<evidence type="ECO:0000313" key="10">
    <source>
        <dbReference type="Proteomes" id="UP000033947"/>
    </source>
</evidence>
<comment type="caution">
    <text evidence="9">The sequence shown here is derived from an EMBL/GenBank/DDBJ whole genome shotgun (WGS) entry which is preliminary data.</text>
</comment>
<keyword evidence="5 8" id="KW-1133">Transmembrane helix</keyword>
<feature type="transmembrane region" description="Helical" evidence="8">
    <location>
        <begin position="187"/>
        <end position="212"/>
    </location>
</feature>
<keyword evidence="2" id="KW-1003">Cell membrane</keyword>
<reference evidence="9 10" key="1">
    <citation type="journal article" date="2015" name="Nature">
        <title>rRNA introns, odd ribosomes, and small enigmatic genomes across a large radiation of phyla.</title>
        <authorList>
            <person name="Brown C.T."/>
            <person name="Hug L.A."/>
            <person name="Thomas B.C."/>
            <person name="Sharon I."/>
            <person name="Castelle C.J."/>
            <person name="Singh A."/>
            <person name="Wilkins M.J."/>
            <person name="Williams K.H."/>
            <person name="Banfield J.F."/>
        </authorList>
    </citation>
    <scope>NUCLEOTIDE SEQUENCE [LARGE SCALE GENOMIC DNA]</scope>
</reference>
<feature type="transmembrane region" description="Helical" evidence="8">
    <location>
        <begin position="311"/>
        <end position="329"/>
    </location>
</feature>
<gene>
    <name evidence="9" type="ORF">UU55_C0007G0031</name>
</gene>
<sequence>MRYNPVVETIKNRPWVLYILILPIVAWSVVYYLLPQFSDVKTQDPEHPSDFLMYLTGATIVREGKISNLYDYETQRSYQRSISGTTPTELITGVLAFRTPPTTAWLYSLLPVQDSVKSFWIVVFINSVCIVTAIYLLSGSLIKTCVYSTAVTFFLSFWMTLIGGHPNGLLLLIMVLAYTALKNKRPGVAGIITGFLFLKPTFLLLVPFMFLLTKDKKQLFSYAGFFLLTILFLIGVNTAIFGPRFVQTYIPYLINSENSSYGTDISNNTNLTAVMYTVQKWLGSAHSTWIPIGVVVALNIFSLLAIYKKRLIFSPAHGFGLICLLLPLLNLHTMHADLLVHLIPLILIVGTLVKNKRWLLAVILAIVLIILPWYSLADLEWLVTLVILGLSFLLLNNLKWLGNQKTRA</sequence>
<proteinExistence type="inferred from homology"/>
<evidence type="ECO:0000256" key="8">
    <source>
        <dbReference type="SAM" id="Phobius"/>
    </source>
</evidence>
<feature type="transmembrane region" description="Helical" evidence="8">
    <location>
        <begin position="118"/>
        <end position="138"/>
    </location>
</feature>
<comment type="subcellular location">
    <subcellularLocation>
        <location evidence="1">Cell membrane</location>
        <topology evidence="1">Multi-pass membrane protein</topology>
    </subcellularLocation>
</comment>
<evidence type="ECO:0000256" key="7">
    <source>
        <dbReference type="ARBA" id="ARBA00024033"/>
    </source>
</evidence>
<dbReference type="InterPro" id="IPR018584">
    <property type="entry name" value="GT87"/>
</dbReference>
<evidence type="ECO:0008006" key="11">
    <source>
        <dbReference type="Google" id="ProtNLM"/>
    </source>
</evidence>
<feature type="transmembrane region" description="Helical" evidence="8">
    <location>
        <begin position="335"/>
        <end position="353"/>
    </location>
</feature>
<dbReference type="GO" id="GO:0005886">
    <property type="term" value="C:plasma membrane"/>
    <property type="evidence" value="ECO:0007669"/>
    <property type="project" value="UniProtKB-SubCell"/>
</dbReference>
<evidence type="ECO:0000256" key="3">
    <source>
        <dbReference type="ARBA" id="ARBA00022679"/>
    </source>
</evidence>
<keyword evidence="4 8" id="KW-0812">Transmembrane</keyword>
<evidence type="ECO:0000256" key="4">
    <source>
        <dbReference type="ARBA" id="ARBA00022692"/>
    </source>
</evidence>
<evidence type="ECO:0000256" key="5">
    <source>
        <dbReference type="ARBA" id="ARBA00022989"/>
    </source>
</evidence>
<feature type="transmembrane region" description="Helical" evidence="8">
    <location>
        <begin position="219"/>
        <end position="241"/>
    </location>
</feature>
<feature type="transmembrane region" description="Helical" evidence="8">
    <location>
        <begin position="381"/>
        <end position="398"/>
    </location>
</feature>
<dbReference type="EMBL" id="LCBB01000007">
    <property type="protein sequence ID" value="KKS02986.1"/>
    <property type="molecule type" value="Genomic_DNA"/>
</dbReference>
<name>A0A0G0Y0R7_UNCKA</name>
<feature type="transmembrane region" description="Helical" evidence="8">
    <location>
        <begin position="288"/>
        <end position="306"/>
    </location>
</feature>
<evidence type="ECO:0000256" key="1">
    <source>
        <dbReference type="ARBA" id="ARBA00004651"/>
    </source>
</evidence>
<keyword evidence="3" id="KW-0808">Transferase</keyword>
<dbReference type="AlphaFoldDB" id="A0A0G0Y0R7"/>
<feature type="transmembrane region" description="Helical" evidence="8">
    <location>
        <begin position="15"/>
        <end position="34"/>
    </location>
</feature>